<gene>
    <name evidence="3" type="ORF">FIESC28_08790</name>
</gene>
<sequence>MSLKRGSPKVEDSAQFPSLHRRLCVVIDETKTGHDPKDAFIGCVWSEVEEEYQKLADELASVCKEELTRRDVPAAVESRVKSRASIVKSLDRREIYRQKRGQGSYKDIHEILHDLHDLVGIRIIVDYLDHLEAVSEFVTGTFHQERDPTIFSASRKVGRSWNTWFGAYECKNHHVSAKYAEDDPLSCYNGIIFETQITSLPANLYNKIAHPLLYKEEAGELSQGDEIVIDLTKGLAFCYSLCTYYKRHKLEGKAIDTYEMELMQKLSSASEGPEFESSISCLAERIPGVAGTDTKGKSIPRETLELVLISLLNQDIPNNIGQCLVDKLRREIQDIGRPRIELPAFGKARFDSQDVFQSPVCQEGTQARAIEYIHNWIGNGKEPLLWICSHAGSGKSTLARTIARDLTESGQIAAGYFFRRGAVSRNQISHVIPTIAAQLLCSIPHFEPCLRASVDACKNVDFETMRLDEQFKVLLKSPLSQVGHILSTKVIIIDALDECVDLVQVHRLIDLLVSLKQLNMVQFRLLVTSRDEDVIRAAIARQPHEKLLLATTYHDDNIKDIEFILRIGFQRIRNERGIEQTWPTEEQFREAVHRSTNPSPLFIYATTLLRFLGDGSRISIPKKRLKSWIETGVGTTFTTQLDEMYKTVFKSLDPDLGPECSENLMHDEKDTLRMILGAIALAVEPMSANSLVDILGIDPDSIELVKTCRAVLYIPENDDEPIQMLHKSFSDFLLRQIPHNTCWFNVDKGKQNELLAQGCLTHLDKRLRENICELQDPGVLRVEIKYSTIQRCIPESLRYASTYWVYHLVKAVGTDPLDLSVKSFLHKKFLQWAECLALLGRLDSATSAIEDLRATNKVRISIFESCHNVRNLSEDWNAVLQHIHLASGSVGVSAVALSPDSRLLASSHFDPQAKQGANVYIELRKTRTGAHVARLPTRTFVKAMCWTKDGANLIFLDHDGTVYRHDFLHDDPIILRSQRSTILGVAAISPTGVVAMVQPISRTYGMPEDFGVYAWDTMAGRPSLLKEVKGSVSAIAISRDSCQVAFVANETVTLANTKIEFLSDVAECGRSSVLAFSWDGTRLFFLNHQSLTVFSIHDACTRTVHTLQGPRWSKILVFPDEVTVAALDQKDLWLWSTEDNRKRPESTLHDERATIDVVLESSMRIEDISNTTMITMSPDGQYLVSVTGNRFLLWRFPECRLYKVLVPDDSTPLASKKDFECTMCFSRDGTSFVIAGKAALDVWVLEPCASPEFEFPPTVSMPYTSSYNPPKTNIPYIRAIWMNKKTMAFILRNTVNIWNLQDGLQHLITFKPPRGRLIDAFAFAPGFELLAIASDSVNDELSILY</sequence>
<dbReference type="InterPro" id="IPR043519">
    <property type="entry name" value="NT_sf"/>
</dbReference>
<dbReference type="EMBL" id="QKXC01000206">
    <property type="protein sequence ID" value="RBR12020.1"/>
    <property type="molecule type" value="Genomic_DNA"/>
</dbReference>
<evidence type="ECO:0000313" key="3">
    <source>
        <dbReference type="EMBL" id="RBR12020.1"/>
    </source>
</evidence>
<dbReference type="SUPFAM" id="SSF50978">
    <property type="entry name" value="WD40 repeat-like"/>
    <property type="match status" value="1"/>
</dbReference>
<keyword evidence="1" id="KW-0677">Repeat</keyword>
<dbReference type="InterPro" id="IPR015943">
    <property type="entry name" value="WD40/YVTN_repeat-like_dom_sf"/>
</dbReference>
<dbReference type="InterPro" id="IPR027417">
    <property type="entry name" value="P-loop_NTPase"/>
</dbReference>
<dbReference type="RefSeq" id="XP_031013016.1">
    <property type="nucleotide sequence ID" value="XM_031162928.1"/>
</dbReference>
<dbReference type="PANTHER" id="PTHR10039:SF17">
    <property type="entry name" value="FUNGAL STAND N-TERMINAL GOODBYE DOMAIN-CONTAINING PROTEIN-RELATED"/>
    <property type="match status" value="1"/>
</dbReference>
<dbReference type="Proteomes" id="UP000253153">
    <property type="component" value="Unassembled WGS sequence"/>
</dbReference>
<evidence type="ECO:0000259" key="2">
    <source>
        <dbReference type="SMART" id="SM00954"/>
    </source>
</evidence>
<dbReference type="InterPro" id="IPR056884">
    <property type="entry name" value="NPHP3-like_N"/>
</dbReference>
<dbReference type="GO" id="GO:0015969">
    <property type="term" value="P:guanosine tetraphosphate metabolic process"/>
    <property type="evidence" value="ECO:0007669"/>
    <property type="project" value="InterPro"/>
</dbReference>
<dbReference type="OrthoDB" id="538223at2759"/>
<dbReference type="SUPFAM" id="SSF52540">
    <property type="entry name" value="P-loop containing nucleoside triphosphate hydrolases"/>
    <property type="match status" value="1"/>
</dbReference>
<dbReference type="PANTHER" id="PTHR10039">
    <property type="entry name" value="AMELOGENIN"/>
    <property type="match status" value="1"/>
</dbReference>
<dbReference type="GeneID" id="41998224"/>
<comment type="caution">
    <text evidence="3">The sequence shown here is derived from an EMBL/GenBank/DDBJ whole genome shotgun (WGS) entry which is preliminary data.</text>
</comment>
<accession>A0A366R6S9</accession>
<dbReference type="Gene3D" id="2.130.10.10">
    <property type="entry name" value="YVTN repeat-like/Quinoprotein amine dehydrogenase"/>
    <property type="match status" value="2"/>
</dbReference>
<proteinExistence type="predicted"/>
<dbReference type="InterPro" id="IPR036322">
    <property type="entry name" value="WD40_repeat_dom_sf"/>
</dbReference>
<feature type="domain" description="RelA/SpoT" evidence="2">
    <location>
        <begin position="78"/>
        <end position="220"/>
    </location>
</feature>
<keyword evidence="4" id="KW-1185">Reference proteome</keyword>
<dbReference type="Gene3D" id="3.30.460.10">
    <property type="entry name" value="Beta Polymerase, domain 2"/>
    <property type="match status" value="1"/>
</dbReference>
<dbReference type="CDD" id="cd05399">
    <property type="entry name" value="NT_Rel-Spo_like"/>
    <property type="match status" value="1"/>
</dbReference>
<dbReference type="Pfam" id="PF04607">
    <property type="entry name" value="RelA_SpoT"/>
    <property type="match status" value="1"/>
</dbReference>
<dbReference type="InterPro" id="IPR007685">
    <property type="entry name" value="RelA_SpoT"/>
</dbReference>
<evidence type="ECO:0000256" key="1">
    <source>
        <dbReference type="ARBA" id="ARBA00022737"/>
    </source>
</evidence>
<organism evidence="3 4">
    <name type="scientific">Fusarium coffeatum</name>
    <dbReference type="NCBI Taxonomy" id="231269"/>
    <lineage>
        <taxon>Eukaryota</taxon>
        <taxon>Fungi</taxon>
        <taxon>Dikarya</taxon>
        <taxon>Ascomycota</taxon>
        <taxon>Pezizomycotina</taxon>
        <taxon>Sordariomycetes</taxon>
        <taxon>Hypocreomycetidae</taxon>
        <taxon>Hypocreales</taxon>
        <taxon>Nectriaceae</taxon>
        <taxon>Fusarium</taxon>
        <taxon>Fusarium incarnatum-equiseti species complex</taxon>
    </lineage>
</organism>
<dbReference type="SMART" id="SM00954">
    <property type="entry name" value="RelA_SpoT"/>
    <property type="match status" value="1"/>
</dbReference>
<evidence type="ECO:0000313" key="4">
    <source>
        <dbReference type="Proteomes" id="UP000253153"/>
    </source>
</evidence>
<reference evidence="3 4" key="1">
    <citation type="submission" date="2018-06" db="EMBL/GenBank/DDBJ databases">
        <title>Fusarium incarnatum-equiseti species complex species 28.</title>
        <authorList>
            <person name="Gardiner D.M."/>
        </authorList>
    </citation>
    <scope>NUCLEOTIDE SEQUENCE [LARGE SCALE GENOMIC DNA]</scope>
    <source>
        <strain evidence="3 4">FIESC_28</strain>
    </source>
</reference>
<dbReference type="Gene3D" id="3.40.50.300">
    <property type="entry name" value="P-loop containing nucleotide triphosphate hydrolases"/>
    <property type="match status" value="1"/>
</dbReference>
<name>A0A366R6S9_9HYPO</name>
<dbReference type="Pfam" id="PF24883">
    <property type="entry name" value="NPHP3_N"/>
    <property type="match status" value="1"/>
</dbReference>
<dbReference type="SUPFAM" id="SSF81301">
    <property type="entry name" value="Nucleotidyltransferase"/>
    <property type="match status" value="1"/>
</dbReference>
<protein>
    <recommendedName>
        <fullName evidence="2">RelA/SpoT domain-containing protein</fullName>
    </recommendedName>
</protein>